<gene>
    <name evidence="8" type="ORF">F3Y22_tig00110020pilonHSYRG00344</name>
</gene>
<dbReference type="Proteomes" id="UP000436088">
    <property type="component" value="Unassembled WGS sequence"/>
</dbReference>
<organism evidence="8 9">
    <name type="scientific">Hibiscus syriacus</name>
    <name type="common">Rose of Sharon</name>
    <dbReference type="NCBI Taxonomy" id="106335"/>
    <lineage>
        <taxon>Eukaryota</taxon>
        <taxon>Viridiplantae</taxon>
        <taxon>Streptophyta</taxon>
        <taxon>Embryophyta</taxon>
        <taxon>Tracheophyta</taxon>
        <taxon>Spermatophyta</taxon>
        <taxon>Magnoliopsida</taxon>
        <taxon>eudicotyledons</taxon>
        <taxon>Gunneridae</taxon>
        <taxon>Pentapetalae</taxon>
        <taxon>rosids</taxon>
        <taxon>malvids</taxon>
        <taxon>Malvales</taxon>
        <taxon>Malvaceae</taxon>
        <taxon>Malvoideae</taxon>
        <taxon>Hibiscus</taxon>
    </lineage>
</organism>
<keyword evidence="3 6" id="KW-0812">Transmembrane</keyword>
<dbReference type="InterPro" id="IPR000109">
    <property type="entry name" value="POT_fam"/>
</dbReference>
<accession>A0A6A3BNQ8</accession>
<dbReference type="Gene3D" id="1.20.1250.20">
    <property type="entry name" value="MFS general substrate transporter like domains"/>
    <property type="match status" value="1"/>
</dbReference>
<name>A0A6A3BNQ8_HIBSY</name>
<keyword evidence="4 6" id="KW-1133">Transmembrane helix</keyword>
<dbReference type="GO" id="GO:0016020">
    <property type="term" value="C:membrane"/>
    <property type="evidence" value="ECO:0007669"/>
    <property type="project" value="UniProtKB-SubCell"/>
</dbReference>
<protein>
    <submittedName>
        <fullName evidence="8">Mta/sah nucleosidase</fullName>
    </submittedName>
</protein>
<keyword evidence="7" id="KW-0732">Signal</keyword>
<evidence type="ECO:0000256" key="7">
    <source>
        <dbReference type="SAM" id="SignalP"/>
    </source>
</evidence>
<keyword evidence="9" id="KW-1185">Reference proteome</keyword>
<evidence type="ECO:0000256" key="5">
    <source>
        <dbReference type="ARBA" id="ARBA00023136"/>
    </source>
</evidence>
<sequence>MGIGLLWSCAAMVSLAIVECIRREIAIREGLSDIPQATVHVSALWILPYSISGGLASAFSGVGQAEFFYMELPKSMSTVAANLQSLGASAGSVAGSFITSTVDGVTKRRGETWISSNINRGQYDYFYRLLAALSVVNFIYFLACSNAYGPCHGDKFRVRAQASEKEDHEIG</sequence>
<dbReference type="InterPro" id="IPR036259">
    <property type="entry name" value="MFS_trans_sf"/>
</dbReference>
<dbReference type="GO" id="GO:0022857">
    <property type="term" value="F:transmembrane transporter activity"/>
    <property type="evidence" value="ECO:0007669"/>
    <property type="project" value="InterPro"/>
</dbReference>
<evidence type="ECO:0000256" key="1">
    <source>
        <dbReference type="ARBA" id="ARBA00004141"/>
    </source>
</evidence>
<feature type="chain" id="PRO_5025666503" evidence="7">
    <location>
        <begin position="17"/>
        <end position="171"/>
    </location>
</feature>
<evidence type="ECO:0000313" key="8">
    <source>
        <dbReference type="EMBL" id="KAE8717955.1"/>
    </source>
</evidence>
<evidence type="ECO:0000256" key="4">
    <source>
        <dbReference type="ARBA" id="ARBA00022989"/>
    </source>
</evidence>
<evidence type="ECO:0000256" key="6">
    <source>
        <dbReference type="SAM" id="Phobius"/>
    </source>
</evidence>
<comment type="caution">
    <text evidence="8">The sequence shown here is derived from an EMBL/GenBank/DDBJ whole genome shotgun (WGS) entry which is preliminary data.</text>
</comment>
<evidence type="ECO:0000256" key="2">
    <source>
        <dbReference type="ARBA" id="ARBA00005982"/>
    </source>
</evidence>
<dbReference type="EMBL" id="VEPZ02000817">
    <property type="protein sequence ID" value="KAE8717955.1"/>
    <property type="molecule type" value="Genomic_DNA"/>
</dbReference>
<feature type="transmembrane region" description="Helical" evidence="6">
    <location>
        <begin position="125"/>
        <end position="143"/>
    </location>
</feature>
<feature type="signal peptide" evidence="7">
    <location>
        <begin position="1"/>
        <end position="16"/>
    </location>
</feature>
<keyword evidence="5 6" id="KW-0472">Membrane</keyword>
<dbReference type="Pfam" id="PF00854">
    <property type="entry name" value="PTR2"/>
    <property type="match status" value="1"/>
</dbReference>
<dbReference type="AlphaFoldDB" id="A0A6A3BNQ8"/>
<comment type="subcellular location">
    <subcellularLocation>
        <location evidence="1">Membrane</location>
        <topology evidence="1">Multi-pass membrane protein</topology>
    </subcellularLocation>
</comment>
<feature type="transmembrane region" description="Helical" evidence="6">
    <location>
        <begin position="44"/>
        <end position="69"/>
    </location>
</feature>
<evidence type="ECO:0000313" key="9">
    <source>
        <dbReference type="Proteomes" id="UP000436088"/>
    </source>
</evidence>
<comment type="similarity">
    <text evidence="2">Belongs to the major facilitator superfamily. Proton-dependent oligopeptide transporter (POT/PTR) (TC 2.A.17) family.</text>
</comment>
<proteinExistence type="inferred from homology"/>
<dbReference type="PANTHER" id="PTHR11654">
    <property type="entry name" value="OLIGOPEPTIDE TRANSPORTER-RELATED"/>
    <property type="match status" value="1"/>
</dbReference>
<reference evidence="8" key="1">
    <citation type="submission" date="2019-09" db="EMBL/GenBank/DDBJ databases">
        <title>Draft genome information of white flower Hibiscus syriacus.</title>
        <authorList>
            <person name="Kim Y.-M."/>
        </authorList>
    </citation>
    <scope>NUCLEOTIDE SEQUENCE [LARGE SCALE GENOMIC DNA]</scope>
    <source>
        <strain evidence="8">YM2019G1</strain>
    </source>
</reference>
<evidence type="ECO:0000256" key="3">
    <source>
        <dbReference type="ARBA" id="ARBA00022692"/>
    </source>
</evidence>